<proteinExistence type="predicted"/>
<dbReference type="Proteomes" id="UP000887563">
    <property type="component" value="Unplaced"/>
</dbReference>
<keyword evidence="1" id="KW-1185">Reference proteome</keyword>
<reference evidence="2" key="1">
    <citation type="submission" date="2022-11" db="UniProtKB">
        <authorList>
            <consortium name="WormBaseParasite"/>
        </authorList>
    </citation>
    <scope>IDENTIFICATION</scope>
</reference>
<evidence type="ECO:0000313" key="1">
    <source>
        <dbReference type="Proteomes" id="UP000887563"/>
    </source>
</evidence>
<evidence type="ECO:0000313" key="2">
    <source>
        <dbReference type="WBParaSite" id="Minc3s00058g03003"/>
    </source>
</evidence>
<organism evidence="1 2">
    <name type="scientific">Meloidogyne incognita</name>
    <name type="common">Southern root-knot nematode worm</name>
    <name type="synonym">Oxyuris incognita</name>
    <dbReference type="NCBI Taxonomy" id="6306"/>
    <lineage>
        <taxon>Eukaryota</taxon>
        <taxon>Metazoa</taxon>
        <taxon>Ecdysozoa</taxon>
        <taxon>Nematoda</taxon>
        <taxon>Chromadorea</taxon>
        <taxon>Rhabditida</taxon>
        <taxon>Tylenchina</taxon>
        <taxon>Tylenchomorpha</taxon>
        <taxon>Tylenchoidea</taxon>
        <taxon>Meloidogynidae</taxon>
        <taxon>Meloidogyninae</taxon>
        <taxon>Meloidogyne</taxon>
        <taxon>Meloidogyne incognita group</taxon>
    </lineage>
</organism>
<dbReference type="WBParaSite" id="Minc3s00058g03003">
    <property type="protein sequence ID" value="Minc3s00058g03003"/>
    <property type="gene ID" value="Minc3s00058g03003"/>
</dbReference>
<protein>
    <submittedName>
        <fullName evidence="2">Uncharacterized protein</fullName>
    </submittedName>
</protein>
<name>A0A914KNM3_MELIC</name>
<dbReference type="AlphaFoldDB" id="A0A914KNM3"/>
<accession>A0A914KNM3</accession>
<sequence length="63" mass="7368">MFFHNIMCILSQFSKNYNVPDIVQAFVFGLIGKNPLQPLKYNPFFPLGKSNLYNLKLKRTFPN</sequence>